<evidence type="ECO:0000256" key="5">
    <source>
        <dbReference type="RuleBase" id="RU000419"/>
    </source>
</evidence>
<keyword evidence="2" id="KW-0143">Chaperone</keyword>
<reference evidence="6" key="3">
    <citation type="journal article" date="2008" name="Microbiology">
        <title>Involvement of BmoR and BmoG in n-alkane metabolism in 'Pseudomonas butanovora'.</title>
        <authorList>
            <person name="Kurth E.G."/>
            <person name="Doughty D.M."/>
            <person name="Bottomley P.J."/>
            <person name="Arp D.J."/>
            <person name="Sayavedra-Soto L.A."/>
        </authorList>
    </citation>
    <scope>NUCLEOTIDE SEQUENCE</scope>
</reference>
<sequence length="568" mass="59994">MISLNCKKTTTGLTAHLALVRGMKALAELVGTTLGPQGRHVMLAHRAGLAPHVSKDGVEVARHLSLPDSEEELGVRLLRNAAVAVSESFGDGTSTATVFTADLAVRALKLIGAGADTLEVRRGLGLAAYAALVALNDMARRADRGMLTAVAQTAANGDRRVADLLVEAFERVGAEGTIEVEMGNSVEDVLEVAQGSYFDTVPLVTALLPPTGQVEFARPLILFHCDAIETADEILPALELARSSRRPLLILADSVGIDVETLLVRNQNEGTLAVAVVRAPMYGDTRREALLDLTSKFGGTAFGREGFVEFALRSLGSLSEGDLGQADEAILEADGVTLRGAGNNPSALEDRIALVRAELDRGDVSVGDSPSAKLDYIEKRKERLKLLAAGSAKLHIGGPTDVEIKTRLPLAENAHRALLAAAKSGVLPGGGVAMIRAAEKVQQEMGRLEGDVASGASIFLQSLDTPIRWIARNAGLRPDEVLARTLANESDFYGLNAMTGRYGDLAEDGVLDALDMVTDVIRVAVSVVGSMLGVGALVTRASPKPAPERFKGTERVHDKLMREGGFDE</sequence>
<evidence type="ECO:0000313" key="6">
    <source>
        <dbReference type="EMBL" id="ABU68845.2"/>
    </source>
</evidence>
<dbReference type="SUPFAM" id="SSF48592">
    <property type="entry name" value="GroEL equatorial domain-like"/>
    <property type="match status" value="1"/>
</dbReference>
<protein>
    <recommendedName>
        <fullName evidence="5">60 kDa chaperonin</fullName>
    </recommendedName>
</protein>
<reference evidence="6" key="2">
    <citation type="submission" date="2007-11" db="EMBL/GenBank/DDBJ databases">
        <authorList>
            <person name="Sluis M.K."/>
            <person name="Sayavedra-Soto L.A."/>
            <person name="Arp D.J."/>
        </authorList>
    </citation>
    <scope>NUCLEOTIDE SEQUENCE</scope>
</reference>
<evidence type="ECO:0000256" key="1">
    <source>
        <dbReference type="ARBA" id="ARBA00006607"/>
    </source>
</evidence>
<comment type="function">
    <text evidence="5">Together with its co-chaperonin GroES, plays an essential role in assisting protein folding. The GroEL-GroES system forms a nano-cage that allows encapsulation of the non-native substrate proteins and provides a physical environment optimized to promote and accelerate protein folding.</text>
</comment>
<dbReference type="Gene3D" id="1.10.560.10">
    <property type="entry name" value="GroEL-like equatorial domain"/>
    <property type="match status" value="1"/>
</dbReference>
<dbReference type="SUPFAM" id="SSF54849">
    <property type="entry name" value="GroEL-intermediate domain like"/>
    <property type="match status" value="1"/>
</dbReference>
<dbReference type="GO" id="GO:0140662">
    <property type="term" value="F:ATP-dependent protein folding chaperone"/>
    <property type="evidence" value="ECO:0007669"/>
    <property type="project" value="InterPro"/>
</dbReference>
<dbReference type="PANTHER" id="PTHR45633">
    <property type="entry name" value="60 KDA HEAT SHOCK PROTEIN, MITOCHONDRIAL"/>
    <property type="match status" value="1"/>
</dbReference>
<accession>A7MAQ7</accession>
<evidence type="ECO:0000256" key="3">
    <source>
        <dbReference type="ARBA" id="ARBA00023235"/>
    </source>
</evidence>
<dbReference type="GO" id="GO:0042026">
    <property type="term" value="P:protein refolding"/>
    <property type="evidence" value="ECO:0007669"/>
    <property type="project" value="InterPro"/>
</dbReference>
<evidence type="ECO:0000256" key="4">
    <source>
        <dbReference type="RuleBase" id="RU000418"/>
    </source>
</evidence>
<reference evidence="6" key="1">
    <citation type="journal article" date="2002" name="Microbiology">
        <title>Molecular analysis of the soluble butane monooxygenase from 'Pseudomonas butanovora'.</title>
        <authorList>
            <person name="Sluis M.K."/>
            <person name="Sayavedra-Soto L.A."/>
            <person name="Arp D.J."/>
        </authorList>
    </citation>
    <scope>NUCLEOTIDE SEQUENCE</scope>
</reference>
<gene>
    <name evidence="6" type="primary">bmoG</name>
</gene>
<dbReference type="PRINTS" id="PR00298">
    <property type="entry name" value="CHAPERONIN60"/>
</dbReference>
<dbReference type="Gene3D" id="3.30.260.10">
    <property type="entry name" value="TCP-1-like chaperonin intermediate domain"/>
    <property type="match status" value="1"/>
</dbReference>
<dbReference type="InterPro" id="IPR001844">
    <property type="entry name" value="Cpn60/GroEL"/>
</dbReference>
<proteinExistence type="inferred from homology"/>
<dbReference type="Pfam" id="PF00118">
    <property type="entry name" value="Cpn60_TCP1"/>
    <property type="match status" value="2"/>
</dbReference>
<dbReference type="EMBL" id="AY093933">
    <property type="protein sequence ID" value="ABU68845.2"/>
    <property type="molecule type" value="Genomic_DNA"/>
</dbReference>
<dbReference type="NCBIfam" id="NF009487">
    <property type="entry name" value="PRK12849.1"/>
    <property type="match status" value="1"/>
</dbReference>
<dbReference type="InterPro" id="IPR027409">
    <property type="entry name" value="GroEL-like_apical_dom_sf"/>
</dbReference>
<comment type="similarity">
    <text evidence="1 4">Belongs to the chaperonin (HSP60) family.</text>
</comment>
<dbReference type="GO" id="GO:0016853">
    <property type="term" value="F:isomerase activity"/>
    <property type="evidence" value="ECO:0007669"/>
    <property type="project" value="UniProtKB-KW"/>
</dbReference>
<name>A7MAQ7_9RHOO</name>
<evidence type="ECO:0000256" key="2">
    <source>
        <dbReference type="ARBA" id="ARBA00023186"/>
    </source>
</evidence>
<dbReference type="InterPro" id="IPR027410">
    <property type="entry name" value="TCP-1-like_intermed_sf"/>
</dbReference>
<comment type="subunit">
    <text evidence="5">Forms a cylinder of 14 subunits composed of two heptameric rings stacked back-to-back. Interacts with the co-chaperonin GroES.</text>
</comment>
<dbReference type="InterPro" id="IPR027413">
    <property type="entry name" value="GROEL-like_equatorial_sf"/>
</dbReference>
<dbReference type="AlphaFoldDB" id="A7MAQ7"/>
<dbReference type="GO" id="GO:0005524">
    <property type="term" value="F:ATP binding"/>
    <property type="evidence" value="ECO:0007669"/>
    <property type="project" value="InterPro"/>
</dbReference>
<dbReference type="SUPFAM" id="SSF52029">
    <property type="entry name" value="GroEL apical domain-like"/>
    <property type="match status" value="1"/>
</dbReference>
<organism evidence="6">
    <name type="scientific">Thauera butanivorans</name>
    <dbReference type="NCBI Taxonomy" id="86174"/>
    <lineage>
        <taxon>Bacteria</taxon>
        <taxon>Pseudomonadati</taxon>
        <taxon>Pseudomonadota</taxon>
        <taxon>Betaproteobacteria</taxon>
        <taxon>Rhodocyclales</taxon>
        <taxon>Zoogloeaceae</taxon>
        <taxon>Thauera</taxon>
    </lineage>
</organism>
<dbReference type="InterPro" id="IPR002423">
    <property type="entry name" value="Cpn60/GroEL/TCP-1"/>
</dbReference>
<dbReference type="Gene3D" id="3.50.7.10">
    <property type="entry name" value="GroEL"/>
    <property type="match status" value="1"/>
</dbReference>
<keyword evidence="3" id="KW-0413">Isomerase</keyword>